<evidence type="ECO:0000313" key="2">
    <source>
        <dbReference type="Proteomes" id="UP000287166"/>
    </source>
</evidence>
<keyword evidence="2" id="KW-1185">Reference proteome</keyword>
<protein>
    <recommendedName>
        <fullName evidence="3">RNase H type-1 domain-containing protein</fullName>
    </recommendedName>
</protein>
<gene>
    <name evidence="1" type="ORF">SCP_0704620</name>
</gene>
<dbReference type="AlphaFoldDB" id="A0A401GST3"/>
<evidence type="ECO:0000313" key="1">
    <source>
        <dbReference type="EMBL" id="GBE85275.1"/>
    </source>
</evidence>
<dbReference type="STRING" id="139825.A0A401GST3"/>
<reference evidence="1 2" key="1">
    <citation type="journal article" date="2018" name="Sci. Rep.">
        <title>Genome sequence of the cauliflower mushroom Sparassis crispa (Hanabiratake) and its association with beneficial usage.</title>
        <authorList>
            <person name="Kiyama R."/>
            <person name="Furutani Y."/>
            <person name="Kawaguchi K."/>
            <person name="Nakanishi T."/>
        </authorList>
    </citation>
    <scope>NUCLEOTIDE SEQUENCE [LARGE SCALE GENOMIC DNA]</scope>
</reference>
<dbReference type="OrthoDB" id="3249498at2759"/>
<proteinExistence type="predicted"/>
<comment type="caution">
    <text evidence="1">The sequence shown here is derived from an EMBL/GenBank/DDBJ whole genome shotgun (WGS) entry which is preliminary data.</text>
</comment>
<organism evidence="1 2">
    <name type="scientific">Sparassis crispa</name>
    <dbReference type="NCBI Taxonomy" id="139825"/>
    <lineage>
        <taxon>Eukaryota</taxon>
        <taxon>Fungi</taxon>
        <taxon>Dikarya</taxon>
        <taxon>Basidiomycota</taxon>
        <taxon>Agaricomycotina</taxon>
        <taxon>Agaricomycetes</taxon>
        <taxon>Polyporales</taxon>
        <taxon>Sparassidaceae</taxon>
        <taxon>Sparassis</taxon>
    </lineage>
</organism>
<dbReference type="EMBL" id="BFAD01000007">
    <property type="protein sequence ID" value="GBE85275.1"/>
    <property type="molecule type" value="Genomic_DNA"/>
</dbReference>
<accession>A0A401GST3</accession>
<dbReference type="Proteomes" id="UP000287166">
    <property type="component" value="Unassembled WGS sequence"/>
</dbReference>
<dbReference type="RefSeq" id="XP_027616188.1">
    <property type="nucleotide sequence ID" value="XM_027760387.1"/>
</dbReference>
<evidence type="ECO:0008006" key="3">
    <source>
        <dbReference type="Google" id="ProtNLM"/>
    </source>
</evidence>
<dbReference type="InParanoid" id="A0A401GST3"/>
<sequence>MSVEPISRIAVYSNNTNMVALFNMLRALPAYNDITKSAMDVLLQDDAQLCVVHIPGKENVMADALSRKRFELVMELIPKIQLSPFTPPRDALGAAAQ</sequence>
<dbReference type="GeneID" id="38782192"/>
<name>A0A401GST3_9APHY</name>